<accession>A0A0C2Z1D0</accession>
<evidence type="ECO:0000313" key="3">
    <source>
        <dbReference type="Proteomes" id="UP000053989"/>
    </source>
</evidence>
<gene>
    <name evidence="2" type="ORF">SCLCIDRAFT_30246</name>
</gene>
<keyword evidence="3" id="KW-1185">Reference proteome</keyword>
<protein>
    <submittedName>
        <fullName evidence="2">Uncharacterized protein</fullName>
    </submittedName>
</protein>
<dbReference type="EMBL" id="KN822131">
    <property type="protein sequence ID" value="KIM55618.1"/>
    <property type="molecule type" value="Genomic_DNA"/>
</dbReference>
<reference evidence="3" key="2">
    <citation type="submission" date="2015-01" db="EMBL/GenBank/DDBJ databases">
        <title>Evolutionary Origins and Diversification of the Mycorrhizal Mutualists.</title>
        <authorList>
            <consortium name="DOE Joint Genome Institute"/>
            <consortium name="Mycorrhizal Genomics Consortium"/>
            <person name="Kohler A."/>
            <person name="Kuo A."/>
            <person name="Nagy L.G."/>
            <person name="Floudas D."/>
            <person name="Copeland A."/>
            <person name="Barry K.W."/>
            <person name="Cichocki N."/>
            <person name="Veneault-Fourrey C."/>
            <person name="LaButti K."/>
            <person name="Lindquist E.A."/>
            <person name="Lipzen A."/>
            <person name="Lundell T."/>
            <person name="Morin E."/>
            <person name="Murat C."/>
            <person name="Riley R."/>
            <person name="Ohm R."/>
            <person name="Sun H."/>
            <person name="Tunlid A."/>
            <person name="Henrissat B."/>
            <person name="Grigoriev I.V."/>
            <person name="Hibbett D.S."/>
            <person name="Martin F."/>
        </authorList>
    </citation>
    <scope>NUCLEOTIDE SEQUENCE [LARGE SCALE GENOMIC DNA]</scope>
    <source>
        <strain evidence="3">Foug A</strain>
    </source>
</reference>
<feature type="region of interest" description="Disordered" evidence="1">
    <location>
        <begin position="1"/>
        <end position="22"/>
    </location>
</feature>
<proteinExistence type="predicted"/>
<name>A0A0C2Z1D0_9AGAM</name>
<dbReference type="HOGENOM" id="CLU_2905464_0_0_1"/>
<reference evidence="2 3" key="1">
    <citation type="submission" date="2014-04" db="EMBL/GenBank/DDBJ databases">
        <authorList>
            <consortium name="DOE Joint Genome Institute"/>
            <person name="Kuo A."/>
            <person name="Kohler A."/>
            <person name="Nagy L.G."/>
            <person name="Floudas D."/>
            <person name="Copeland A."/>
            <person name="Barry K.W."/>
            <person name="Cichocki N."/>
            <person name="Veneault-Fourrey C."/>
            <person name="LaButti K."/>
            <person name="Lindquist E.A."/>
            <person name="Lipzen A."/>
            <person name="Lundell T."/>
            <person name="Morin E."/>
            <person name="Murat C."/>
            <person name="Sun H."/>
            <person name="Tunlid A."/>
            <person name="Henrissat B."/>
            <person name="Grigoriev I.V."/>
            <person name="Hibbett D.S."/>
            <person name="Martin F."/>
            <person name="Nordberg H.P."/>
            <person name="Cantor M.N."/>
            <person name="Hua S.X."/>
        </authorList>
    </citation>
    <scope>NUCLEOTIDE SEQUENCE [LARGE SCALE GENOMIC DNA]</scope>
    <source>
        <strain evidence="2 3">Foug A</strain>
    </source>
</reference>
<dbReference type="InParanoid" id="A0A0C2Z1D0"/>
<sequence length="62" mass="7085">MTKTMATKRAWQMPPRYNNNNNEGHADHTTYELYWPKGIPVQLACGYTLGYFCCVPAVSQSE</sequence>
<evidence type="ECO:0000256" key="1">
    <source>
        <dbReference type="SAM" id="MobiDB-lite"/>
    </source>
</evidence>
<organism evidence="2 3">
    <name type="scientific">Scleroderma citrinum Foug A</name>
    <dbReference type="NCBI Taxonomy" id="1036808"/>
    <lineage>
        <taxon>Eukaryota</taxon>
        <taxon>Fungi</taxon>
        <taxon>Dikarya</taxon>
        <taxon>Basidiomycota</taxon>
        <taxon>Agaricomycotina</taxon>
        <taxon>Agaricomycetes</taxon>
        <taxon>Agaricomycetidae</taxon>
        <taxon>Boletales</taxon>
        <taxon>Sclerodermatineae</taxon>
        <taxon>Sclerodermataceae</taxon>
        <taxon>Scleroderma</taxon>
    </lineage>
</organism>
<dbReference type="Proteomes" id="UP000053989">
    <property type="component" value="Unassembled WGS sequence"/>
</dbReference>
<evidence type="ECO:0000313" key="2">
    <source>
        <dbReference type="EMBL" id="KIM55618.1"/>
    </source>
</evidence>
<dbReference type="AlphaFoldDB" id="A0A0C2Z1D0"/>